<dbReference type="OrthoDB" id="9062832at2"/>
<feature type="domain" description="Glycosyltransferase subfamily 4-like N-terminal" evidence="1">
    <location>
        <begin position="14"/>
        <end position="170"/>
    </location>
</feature>
<evidence type="ECO:0000313" key="3">
    <source>
        <dbReference type="Proteomes" id="UP000036890"/>
    </source>
</evidence>
<reference evidence="2 3" key="1">
    <citation type="journal article" date="2012" name="J. Bacteriol.">
        <title>Genome sequence of a novel nicotine-degrading strain, Pseudomonas geniculata N1.</title>
        <authorList>
            <person name="Tang H."/>
            <person name="Yu H."/>
            <person name="Tai C."/>
            <person name="Huang K."/>
            <person name="Liu Y."/>
            <person name="Wang L."/>
            <person name="Yao Y."/>
            <person name="Wu G."/>
            <person name="Xu P."/>
        </authorList>
    </citation>
    <scope>NUCLEOTIDE SEQUENCE [LARGE SCALE GENOMIC DNA]</scope>
    <source>
        <strain evidence="2 3">N1</strain>
    </source>
</reference>
<dbReference type="RefSeq" id="WP_010481184.1">
    <property type="nucleotide sequence ID" value="NZ_AJLO02000041.1"/>
</dbReference>
<comment type="caution">
    <text evidence="2">The sequence shown here is derived from an EMBL/GenBank/DDBJ whole genome shotgun (WGS) entry which is preliminary data.</text>
</comment>
<dbReference type="CDD" id="cd03801">
    <property type="entry name" value="GT4_PimA-like"/>
    <property type="match status" value="1"/>
</dbReference>
<dbReference type="InterPro" id="IPR028098">
    <property type="entry name" value="Glyco_trans_4-like_N"/>
</dbReference>
<dbReference type="AlphaFoldDB" id="A0A0L8A5C8"/>
<proteinExistence type="predicted"/>
<dbReference type="PANTHER" id="PTHR45947">
    <property type="entry name" value="SULFOQUINOVOSYL TRANSFERASE SQD2"/>
    <property type="match status" value="1"/>
</dbReference>
<accession>A0A0L8A5C8</accession>
<organism evidence="2 3">
    <name type="scientific">Stenotrophomonas geniculata N1</name>
    <dbReference type="NCBI Taxonomy" id="1167641"/>
    <lineage>
        <taxon>Bacteria</taxon>
        <taxon>Pseudomonadati</taxon>
        <taxon>Pseudomonadota</taxon>
        <taxon>Gammaproteobacteria</taxon>
        <taxon>Lysobacterales</taxon>
        <taxon>Lysobacteraceae</taxon>
        <taxon>Stenotrophomonas</taxon>
    </lineage>
</organism>
<evidence type="ECO:0000313" key="2">
    <source>
        <dbReference type="EMBL" id="KOE97578.1"/>
    </source>
</evidence>
<protein>
    <submittedName>
        <fullName evidence="2">Glycosyl transferase</fullName>
    </submittedName>
</protein>
<dbReference type="Pfam" id="PF13439">
    <property type="entry name" value="Glyco_transf_4"/>
    <property type="match status" value="1"/>
</dbReference>
<evidence type="ECO:0000259" key="1">
    <source>
        <dbReference type="Pfam" id="PF13439"/>
    </source>
</evidence>
<keyword evidence="2" id="KW-0808">Transferase</keyword>
<dbReference type="Pfam" id="PF13692">
    <property type="entry name" value="Glyco_trans_1_4"/>
    <property type="match status" value="1"/>
</dbReference>
<gene>
    <name evidence="2" type="ORF">W7K_19025</name>
</gene>
<dbReference type="EMBL" id="AJLO02000041">
    <property type="protein sequence ID" value="KOE97578.1"/>
    <property type="molecule type" value="Genomic_DNA"/>
</dbReference>
<dbReference type="GO" id="GO:0016758">
    <property type="term" value="F:hexosyltransferase activity"/>
    <property type="evidence" value="ECO:0007669"/>
    <property type="project" value="TreeGrafter"/>
</dbReference>
<dbReference type="Proteomes" id="UP000036890">
    <property type="component" value="Unassembled WGS sequence"/>
</dbReference>
<dbReference type="Gene3D" id="3.40.50.2000">
    <property type="entry name" value="Glycogen Phosphorylase B"/>
    <property type="match status" value="2"/>
</dbReference>
<dbReference type="SUPFAM" id="SSF53756">
    <property type="entry name" value="UDP-Glycosyltransferase/glycogen phosphorylase"/>
    <property type="match status" value="1"/>
</dbReference>
<dbReference type="InterPro" id="IPR050194">
    <property type="entry name" value="Glycosyltransferase_grp1"/>
</dbReference>
<name>A0A0L8A5C8_9GAMM</name>
<sequence length="373" mass="40727">MKILYTNFHYGDGGGHTTYIVSLARALHGQHTLHVAAPADSRLLRTMADEGLARTLPIAFGSGLPTLPRQLAEQRALRRLVRDEGIDLIHVNGARDHRFVMQGLLGMRRPPIVLTKHNSKPTDTFGNVLRARWATDRLIAVSADTKRLLEQGPYRRCPIDVVRNGVDLERYSPQPAGTGSALRQQWTRDPQALVLVSNAGTDDYKGWIDLAQAIARLPDAVRPHVHMAVAGHLPSAQQREQVQALGEVAAQVHFTGLLADTRVLIAAGDAGFVLSHDVETISFACREMMASAKPMLVSDYAGLPENIEQGVDGWVVATRDIDAIAAQVQALYAQRDALPEHGRAARRHAQREFGLQTFADATLASYHAALASP</sequence>
<dbReference type="PANTHER" id="PTHR45947:SF3">
    <property type="entry name" value="SULFOQUINOVOSYL TRANSFERASE SQD2"/>
    <property type="match status" value="1"/>
</dbReference>